<dbReference type="OrthoDB" id="9813383at2"/>
<proteinExistence type="predicted"/>
<dbReference type="SUPFAM" id="SSF52317">
    <property type="entry name" value="Class I glutamine amidotransferase-like"/>
    <property type="match status" value="1"/>
</dbReference>
<protein>
    <recommendedName>
        <fullName evidence="1">Glutamine amidotransferase domain-containing protein</fullName>
    </recommendedName>
</protein>
<reference evidence="2 3" key="1">
    <citation type="journal article" date="2014" name="Genome Announc.">
        <title>Draft genome sequences of eight enterohepatic helicobacter species isolated from both laboratory and wild rodents.</title>
        <authorList>
            <person name="Sheh A."/>
            <person name="Shen Z."/>
            <person name="Fox J.G."/>
        </authorList>
    </citation>
    <scope>NUCLEOTIDE SEQUENCE [LARGE SCALE GENOMIC DNA]</scope>
    <source>
        <strain evidence="2 3">MIT 09-6949</strain>
    </source>
</reference>
<dbReference type="Proteomes" id="UP000029733">
    <property type="component" value="Unassembled WGS sequence"/>
</dbReference>
<dbReference type="InterPro" id="IPR029062">
    <property type="entry name" value="Class_I_gatase-like"/>
</dbReference>
<dbReference type="Gene3D" id="3.40.50.880">
    <property type="match status" value="1"/>
</dbReference>
<evidence type="ECO:0000259" key="1">
    <source>
        <dbReference type="Pfam" id="PF00117"/>
    </source>
</evidence>
<gene>
    <name evidence="2" type="ORF">LS71_008970</name>
</gene>
<dbReference type="STRING" id="1677920.LS71_08690"/>
<keyword evidence="3" id="KW-1185">Reference proteome</keyword>
<dbReference type="RefSeq" id="WP_081946305.1">
    <property type="nucleotide sequence ID" value="NZ_JRPR02000014.1"/>
</dbReference>
<feature type="domain" description="Glutamine amidotransferase" evidence="1">
    <location>
        <begin position="80"/>
        <end position="202"/>
    </location>
</feature>
<organism evidence="2 3">
    <name type="scientific">Helicobacter jaachi</name>
    <dbReference type="NCBI Taxonomy" id="1677920"/>
    <lineage>
        <taxon>Bacteria</taxon>
        <taxon>Pseudomonadati</taxon>
        <taxon>Campylobacterota</taxon>
        <taxon>Epsilonproteobacteria</taxon>
        <taxon>Campylobacterales</taxon>
        <taxon>Helicobacteraceae</taxon>
        <taxon>Helicobacter</taxon>
    </lineage>
</organism>
<dbReference type="InterPro" id="IPR017926">
    <property type="entry name" value="GATASE"/>
</dbReference>
<sequence length="221" mass="24472">MSKLFATAVKSTHAPESSASTFANTPKSHTRAIITQRIYAYEPYKELWECLDSKLQGFLLECGIVGFGISCEQIKCVEELFSGIDMLVLSGGNDIGAYSCRDSFELALIECALANHIKILAICRGMQILARYFGICLESSAHKVGAAHTLQGTLTHEVHSYHNFCIKQPPHGFEVLAYIDDEIEAMRSEQALALMWHPERELADTARSADIALIRAFLNNS</sequence>
<name>A0A4U8T5R8_9HELI</name>
<dbReference type="Pfam" id="PF00117">
    <property type="entry name" value="GATase"/>
    <property type="match status" value="1"/>
</dbReference>
<evidence type="ECO:0000313" key="2">
    <source>
        <dbReference type="EMBL" id="TLD94900.1"/>
    </source>
</evidence>
<dbReference type="EMBL" id="JRPR02000014">
    <property type="protein sequence ID" value="TLD94900.1"/>
    <property type="molecule type" value="Genomic_DNA"/>
</dbReference>
<evidence type="ECO:0000313" key="3">
    <source>
        <dbReference type="Proteomes" id="UP000029733"/>
    </source>
</evidence>
<accession>A0A4U8T5R8</accession>
<comment type="caution">
    <text evidence="2">The sequence shown here is derived from an EMBL/GenBank/DDBJ whole genome shotgun (WGS) entry which is preliminary data.</text>
</comment>
<dbReference type="PROSITE" id="PS51273">
    <property type="entry name" value="GATASE_TYPE_1"/>
    <property type="match status" value="1"/>
</dbReference>
<dbReference type="AlphaFoldDB" id="A0A4U8T5R8"/>